<comment type="catalytic activity">
    <reaction evidence="5">
        <text>alpha-D-glucose 1-phosphate + UTP + H(+) = UDP-alpha-D-glucose + diphosphate</text>
        <dbReference type="Rhea" id="RHEA:19889"/>
        <dbReference type="ChEBI" id="CHEBI:15378"/>
        <dbReference type="ChEBI" id="CHEBI:33019"/>
        <dbReference type="ChEBI" id="CHEBI:46398"/>
        <dbReference type="ChEBI" id="CHEBI:58601"/>
        <dbReference type="ChEBI" id="CHEBI:58885"/>
        <dbReference type="EC" id="2.7.7.9"/>
    </reaction>
</comment>
<feature type="domain" description="Nucleotidyl transferase" evidence="6">
    <location>
        <begin position="7"/>
        <end position="273"/>
    </location>
</feature>
<dbReference type="RefSeq" id="WP_056004797.1">
    <property type="nucleotide sequence ID" value="NZ_SDPO01000002.1"/>
</dbReference>
<dbReference type="InterPro" id="IPR005835">
    <property type="entry name" value="NTP_transferase_dom"/>
</dbReference>
<proteinExistence type="inferred from homology"/>
<dbReference type="EMBL" id="SDPO01000002">
    <property type="protein sequence ID" value="RXZ48533.1"/>
    <property type="molecule type" value="Genomic_DNA"/>
</dbReference>
<dbReference type="AlphaFoldDB" id="A0A4V1QSI7"/>
<dbReference type="GO" id="GO:0003983">
    <property type="term" value="F:UTP:glucose-1-phosphate uridylyltransferase activity"/>
    <property type="evidence" value="ECO:0007669"/>
    <property type="project" value="UniProtKB-EC"/>
</dbReference>
<evidence type="ECO:0000259" key="6">
    <source>
        <dbReference type="Pfam" id="PF00483"/>
    </source>
</evidence>
<dbReference type="Proteomes" id="UP000292935">
    <property type="component" value="Unassembled WGS sequence"/>
</dbReference>
<sequence>MTQRITKAVIPAAGLGTRFLPATKAMPKEMLPVVDRPAIQYVVEEAVEAGLTDVLMVTGRNKNALENHFDRVAELEATLEAKGDTVKLAKVTESTDLADMHYVRQGDPLGLGHAVLRAHMHVGDQPFAVLLGDDIIDARDPLLTRMLDEQVARDASIVALLEVDPDSIHLYGAAAVEATDDPDVVRVTGLVEKPAKDVAPSNYAVIGRYVLKPEVFGILEQTPPGKGGEIQLTDALMTMAGDVEGTGGVYGVVFRGRRYDTGDKLDYIKAVIQLAADRDDLGPDLRPWLIEYAAGLDTV</sequence>
<comment type="caution">
    <text evidence="7">The sequence shown here is derived from an EMBL/GenBank/DDBJ whole genome shotgun (WGS) entry which is preliminary data.</text>
</comment>
<dbReference type="EC" id="2.7.7.9" evidence="2"/>
<evidence type="ECO:0000313" key="7">
    <source>
        <dbReference type="EMBL" id="RXZ48533.1"/>
    </source>
</evidence>
<accession>A0A4V1QSI7</accession>
<evidence type="ECO:0000256" key="1">
    <source>
        <dbReference type="ARBA" id="ARBA00006890"/>
    </source>
</evidence>
<dbReference type="Pfam" id="PF00483">
    <property type="entry name" value="NTP_transferase"/>
    <property type="match status" value="1"/>
</dbReference>
<dbReference type="GO" id="GO:0006011">
    <property type="term" value="P:UDP-alpha-D-glucose metabolic process"/>
    <property type="evidence" value="ECO:0007669"/>
    <property type="project" value="InterPro"/>
</dbReference>
<name>A0A4V1QSI7_9MICO</name>
<keyword evidence="8" id="KW-1185">Reference proteome</keyword>
<dbReference type="InterPro" id="IPR029044">
    <property type="entry name" value="Nucleotide-diphossugar_trans"/>
</dbReference>
<evidence type="ECO:0000256" key="4">
    <source>
        <dbReference type="ARBA" id="ARBA00022695"/>
    </source>
</evidence>
<evidence type="ECO:0000256" key="5">
    <source>
        <dbReference type="ARBA" id="ARBA00048128"/>
    </source>
</evidence>
<dbReference type="PANTHER" id="PTHR43197:SF1">
    <property type="entry name" value="UTP--GLUCOSE-1-PHOSPHATE URIDYLYLTRANSFERASE"/>
    <property type="match status" value="1"/>
</dbReference>
<dbReference type="Gene3D" id="3.90.550.10">
    <property type="entry name" value="Spore Coat Polysaccharide Biosynthesis Protein SpsA, Chain A"/>
    <property type="match status" value="1"/>
</dbReference>
<dbReference type="SUPFAM" id="SSF53448">
    <property type="entry name" value="Nucleotide-diphospho-sugar transferases"/>
    <property type="match status" value="1"/>
</dbReference>
<evidence type="ECO:0000256" key="2">
    <source>
        <dbReference type="ARBA" id="ARBA00012415"/>
    </source>
</evidence>
<dbReference type="InterPro" id="IPR005771">
    <property type="entry name" value="GalU_uridylyltTrfase_bac/arc"/>
</dbReference>
<protein>
    <recommendedName>
        <fullName evidence="2">UTP--glucose-1-phosphate uridylyltransferase</fullName>
        <ecNumber evidence="2">2.7.7.9</ecNumber>
    </recommendedName>
</protein>
<keyword evidence="3 7" id="KW-0808">Transferase</keyword>
<dbReference type="OrthoDB" id="9803306at2"/>
<dbReference type="PANTHER" id="PTHR43197">
    <property type="entry name" value="UTP--GLUCOSE-1-PHOSPHATE URIDYLYLTRANSFERASE"/>
    <property type="match status" value="1"/>
</dbReference>
<keyword evidence="4 7" id="KW-0548">Nucleotidyltransferase</keyword>
<evidence type="ECO:0000313" key="8">
    <source>
        <dbReference type="Proteomes" id="UP000292935"/>
    </source>
</evidence>
<organism evidence="7 8">
    <name type="scientific">Agromyces fucosus</name>
    <dbReference type="NCBI Taxonomy" id="41985"/>
    <lineage>
        <taxon>Bacteria</taxon>
        <taxon>Bacillati</taxon>
        <taxon>Actinomycetota</taxon>
        <taxon>Actinomycetes</taxon>
        <taxon>Micrococcales</taxon>
        <taxon>Microbacteriaceae</taxon>
        <taxon>Agromyces</taxon>
    </lineage>
</organism>
<comment type="similarity">
    <text evidence="1">Belongs to the UDPGP type 2 family.</text>
</comment>
<reference evidence="7 8" key="1">
    <citation type="submission" date="2019-01" db="EMBL/GenBank/DDBJ databases">
        <authorList>
            <person name="Li J."/>
        </authorList>
    </citation>
    <scope>NUCLEOTIDE SEQUENCE [LARGE SCALE GENOMIC DNA]</scope>
    <source>
        <strain evidence="7 8">CCUG 35506</strain>
    </source>
</reference>
<evidence type="ECO:0000256" key="3">
    <source>
        <dbReference type="ARBA" id="ARBA00022679"/>
    </source>
</evidence>
<gene>
    <name evidence="7" type="ORF">ESP57_05880</name>
</gene>
<dbReference type="CDD" id="cd02541">
    <property type="entry name" value="UGPase_prokaryotic"/>
    <property type="match status" value="1"/>
</dbReference>